<protein>
    <submittedName>
        <fullName evidence="2">Uncharacterized protein</fullName>
    </submittedName>
</protein>
<dbReference type="EMBL" id="HACA01023237">
    <property type="protein sequence ID" value="CDW40598.1"/>
    <property type="molecule type" value="Transcribed_RNA"/>
</dbReference>
<sequence length="143" mass="15930">MALLLKKSNSWRFSPCLLSFCLLWQNVSTAIYDQIFMSNCLTCPCPKYLRTTMSTTVTVETGLPSSIVKYLGTRIKHLSSREHTVNPVIDEVYSAERAEFVRGKFLGCKNNQTTKTGLTSMIKSVGGNYKDVVALIPVAKLNV</sequence>
<reference evidence="2" key="1">
    <citation type="submission" date="2014-05" db="EMBL/GenBank/DDBJ databases">
        <authorList>
            <person name="Chronopoulou M."/>
        </authorList>
    </citation>
    <scope>NUCLEOTIDE SEQUENCE</scope>
    <source>
        <tissue evidence="2">Whole organism</tissue>
    </source>
</reference>
<organism evidence="2">
    <name type="scientific">Lepeophtheirus salmonis</name>
    <name type="common">Salmon louse</name>
    <name type="synonym">Caligus salmonis</name>
    <dbReference type="NCBI Taxonomy" id="72036"/>
    <lineage>
        <taxon>Eukaryota</taxon>
        <taxon>Metazoa</taxon>
        <taxon>Ecdysozoa</taxon>
        <taxon>Arthropoda</taxon>
        <taxon>Crustacea</taxon>
        <taxon>Multicrustacea</taxon>
        <taxon>Hexanauplia</taxon>
        <taxon>Copepoda</taxon>
        <taxon>Siphonostomatoida</taxon>
        <taxon>Caligidae</taxon>
        <taxon>Lepeophtheirus</taxon>
    </lineage>
</organism>
<feature type="chain" id="PRO_5005489004" evidence="1">
    <location>
        <begin position="30"/>
        <end position="143"/>
    </location>
</feature>
<keyword evidence="1" id="KW-0732">Signal</keyword>
<feature type="signal peptide" evidence="1">
    <location>
        <begin position="1"/>
        <end position="29"/>
    </location>
</feature>
<evidence type="ECO:0000256" key="1">
    <source>
        <dbReference type="SAM" id="SignalP"/>
    </source>
</evidence>
<evidence type="ECO:0000313" key="2">
    <source>
        <dbReference type="EMBL" id="CDW40598.1"/>
    </source>
</evidence>
<proteinExistence type="predicted"/>
<accession>A0A0K2UQS3</accession>
<dbReference type="OrthoDB" id="6381099at2759"/>
<dbReference type="AlphaFoldDB" id="A0A0K2UQS3"/>
<name>A0A0K2UQS3_LEPSM</name>